<feature type="region of interest" description="Disordered" evidence="1">
    <location>
        <begin position="240"/>
        <end position="264"/>
    </location>
</feature>
<sequence>MKVVNEHTRPSRPAPPRDGGKLIKGFVQQSEQRRVACRKYCSFARSGRAFTPRPPVHQHTNTPHRPHKDDRLETRSGTPVSGSGNQEEESTAAIVGGLFTSKHVQRNRQISLTPAMLPAATAAAASGLGANNKPIFTFTRRKLQMESISSQNAPAIPGAAMLLSPSATSQSIGHRSRVSNLAAKLDTILRSSPWMRRKVVVQPQMNSPSQRGFSNVSSHRLLSSHPAATPQVHEAIDASSGKVNEKHYKNRRKKGYNHSSEDQKEMEKRVMATFRRFVRLWRERKRRSEQAALNIVTGNGGAKQNNALSPTKSSSNMSGRHGVKLRRELDAQSSNVASILSRRMIGEVPALKFFDEGEPPPVDQNPHEPNSFAAPVSRARSSDTDDEEDSSSPGAIKPQARTVGDMMASSSLKDGGLRSPLRRATPRGVCYTLDSSGCRRIKMQSGAPIQMMKTGKHTSQNRKKSEEITIERATSKSLRRKMIRRVKVKHQAISRLTDEFAQSKSALTAKLGSQLALRQAEGERMFGKRLSLHLSNNAKLPPHMTSKELTLARLRFKKANLQACCQTLSVLGAALHHIETAGEVSGREISTGEQRFLELLRCAVEGDHALTPLLIDGIRGQFSPEQRQKPLVAVGIYHHVRMMKSETNSTQCVQGLLGLLALPTDK</sequence>
<proteinExistence type="predicted"/>
<evidence type="ECO:0000256" key="1">
    <source>
        <dbReference type="SAM" id="MobiDB-lite"/>
    </source>
</evidence>
<feature type="region of interest" description="Disordered" evidence="1">
    <location>
        <begin position="354"/>
        <end position="421"/>
    </location>
</feature>
<reference evidence="2 3" key="1">
    <citation type="submission" date="2015-11" db="EMBL/GenBank/DDBJ databases">
        <title>Genomes and virulence difference between two physiological races of Phytophthora nicotianae.</title>
        <authorList>
            <person name="Liu H."/>
            <person name="Ma X."/>
            <person name="Yu H."/>
            <person name="Fang D."/>
            <person name="Li Y."/>
            <person name="Wang X."/>
            <person name="Wang W."/>
            <person name="Dong Y."/>
            <person name="Xiao B."/>
        </authorList>
    </citation>
    <scope>NUCLEOTIDE SEQUENCE [LARGE SCALE GENOMIC DNA]</scope>
    <source>
        <strain evidence="3">race 0</strain>
    </source>
</reference>
<feature type="compositionally biased region" description="Polar residues" evidence="1">
    <location>
        <begin position="302"/>
        <end position="318"/>
    </location>
</feature>
<feature type="region of interest" description="Disordered" evidence="1">
    <location>
        <begin position="47"/>
        <end position="89"/>
    </location>
</feature>
<dbReference type="AlphaFoldDB" id="A0A0W8C222"/>
<evidence type="ECO:0000313" key="2">
    <source>
        <dbReference type="EMBL" id="KUF78138.1"/>
    </source>
</evidence>
<protein>
    <submittedName>
        <fullName evidence="2">Uncharacterized protein</fullName>
    </submittedName>
</protein>
<feature type="region of interest" description="Disordered" evidence="1">
    <location>
        <begin position="1"/>
        <end position="22"/>
    </location>
</feature>
<feature type="region of interest" description="Disordered" evidence="1">
    <location>
        <begin position="292"/>
        <end position="329"/>
    </location>
</feature>
<evidence type="ECO:0000313" key="3">
    <source>
        <dbReference type="Proteomes" id="UP000052943"/>
    </source>
</evidence>
<dbReference type="Proteomes" id="UP000052943">
    <property type="component" value="Unassembled WGS sequence"/>
</dbReference>
<name>A0A0W8C222_PHYNI</name>
<comment type="caution">
    <text evidence="2">The sequence shown here is derived from an EMBL/GenBank/DDBJ whole genome shotgun (WGS) entry which is preliminary data.</text>
</comment>
<feature type="compositionally biased region" description="Polar residues" evidence="1">
    <location>
        <begin position="75"/>
        <end position="85"/>
    </location>
</feature>
<accession>A0A0W8C222</accession>
<dbReference type="EMBL" id="LNFO01005409">
    <property type="protein sequence ID" value="KUF78138.1"/>
    <property type="molecule type" value="Genomic_DNA"/>
</dbReference>
<gene>
    <name evidence="2" type="ORF">AM587_10016347</name>
</gene>
<dbReference type="OrthoDB" id="162570at2759"/>
<organism evidence="2 3">
    <name type="scientific">Phytophthora nicotianae</name>
    <name type="common">Potato buckeye rot agent</name>
    <name type="synonym">Phytophthora parasitica</name>
    <dbReference type="NCBI Taxonomy" id="4792"/>
    <lineage>
        <taxon>Eukaryota</taxon>
        <taxon>Sar</taxon>
        <taxon>Stramenopiles</taxon>
        <taxon>Oomycota</taxon>
        <taxon>Peronosporomycetes</taxon>
        <taxon>Peronosporales</taxon>
        <taxon>Peronosporaceae</taxon>
        <taxon>Phytophthora</taxon>
    </lineage>
</organism>